<organism evidence="1 2">
    <name type="scientific">Vararia minispora EC-137</name>
    <dbReference type="NCBI Taxonomy" id="1314806"/>
    <lineage>
        <taxon>Eukaryota</taxon>
        <taxon>Fungi</taxon>
        <taxon>Dikarya</taxon>
        <taxon>Basidiomycota</taxon>
        <taxon>Agaricomycotina</taxon>
        <taxon>Agaricomycetes</taxon>
        <taxon>Russulales</taxon>
        <taxon>Lachnocladiaceae</taxon>
        <taxon>Vararia</taxon>
    </lineage>
</organism>
<dbReference type="Proteomes" id="UP000814128">
    <property type="component" value="Unassembled WGS sequence"/>
</dbReference>
<accession>A0ACB8QLR7</accession>
<reference evidence="1" key="1">
    <citation type="submission" date="2021-02" db="EMBL/GenBank/DDBJ databases">
        <authorList>
            <consortium name="DOE Joint Genome Institute"/>
            <person name="Ahrendt S."/>
            <person name="Looney B.P."/>
            <person name="Miyauchi S."/>
            <person name="Morin E."/>
            <person name="Drula E."/>
            <person name="Courty P.E."/>
            <person name="Chicoki N."/>
            <person name="Fauchery L."/>
            <person name="Kohler A."/>
            <person name="Kuo A."/>
            <person name="Labutti K."/>
            <person name="Pangilinan J."/>
            <person name="Lipzen A."/>
            <person name="Riley R."/>
            <person name="Andreopoulos W."/>
            <person name="He G."/>
            <person name="Johnson J."/>
            <person name="Barry K.W."/>
            <person name="Grigoriev I.V."/>
            <person name="Nagy L."/>
            <person name="Hibbett D."/>
            <person name="Henrissat B."/>
            <person name="Matheny P.B."/>
            <person name="Labbe J."/>
            <person name="Martin F."/>
        </authorList>
    </citation>
    <scope>NUCLEOTIDE SEQUENCE</scope>
    <source>
        <strain evidence="1">EC-137</strain>
    </source>
</reference>
<reference evidence="1" key="2">
    <citation type="journal article" date="2022" name="New Phytol.">
        <title>Evolutionary transition to the ectomycorrhizal habit in the genomes of a hyperdiverse lineage of mushroom-forming fungi.</title>
        <authorList>
            <person name="Looney B."/>
            <person name="Miyauchi S."/>
            <person name="Morin E."/>
            <person name="Drula E."/>
            <person name="Courty P.E."/>
            <person name="Kohler A."/>
            <person name="Kuo A."/>
            <person name="LaButti K."/>
            <person name="Pangilinan J."/>
            <person name="Lipzen A."/>
            <person name="Riley R."/>
            <person name="Andreopoulos W."/>
            <person name="He G."/>
            <person name="Johnson J."/>
            <person name="Nolan M."/>
            <person name="Tritt A."/>
            <person name="Barry K.W."/>
            <person name="Grigoriev I.V."/>
            <person name="Nagy L.G."/>
            <person name="Hibbett D."/>
            <person name="Henrissat B."/>
            <person name="Matheny P.B."/>
            <person name="Labbe J."/>
            <person name="Martin F.M."/>
        </authorList>
    </citation>
    <scope>NUCLEOTIDE SEQUENCE</scope>
    <source>
        <strain evidence="1">EC-137</strain>
    </source>
</reference>
<keyword evidence="2" id="KW-1185">Reference proteome</keyword>
<evidence type="ECO:0000313" key="2">
    <source>
        <dbReference type="Proteomes" id="UP000814128"/>
    </source>
</evidence>
<evidence type="ECO:0000313" key="1">
    <source>
        <dbReference type="EMBL" id="KAI0032784.1"/>
    </source>
</evidence>
<sequence length="438" mass="46362">MQPTADASRDPTLISLPLTLNAEKSTAESSSLSDLNYIPDGGLRAWLQVVGGFGLILNSWGIFNAYGAFQTFYEQNVLRANSASSIAWIGSIQGCLLLFTSFFAGPIFDMGCARPLIYTGSVLITFGMMMTSLCTKFYQVLLAQGIVVGLGGGCIFVPSVAIIATYFKTRRAFASGVALTGSSIGGVIYTAAFRQLSAQIGFPWATRVVAFIAFGVFLVSLALLRPRPVRKGSSRRHLIDKSAWTELPYVLFVAGMTLGFMSAYIPYFYINTFAAARTGASADVAFYFVAVLNAASTVGRTLPNFIADRTGPLNILVPSVLVSGTLGLAWIAVRGIGALSIWAVLFGFFSGTFVSLPPASVASLTEDLTRVGTRMGMAFTFMGVGLLVGNPIAGALINLETGNFLRAQIFCGVLVLASGLVLAAARVAKVGWALRAKA</sequence>
<comment type="caution">
    <text evidence="1">The sequence shown here is derived from an EMBL/GenBank/DDBJ whole genome shotgun (WGS) entry which is preliminary data.</text>
</comment>
<gene>
    <name evidence="1" type="ORF">K488DRAFT_78279</name>
</gene>
<name>A0ACB8QLR7_9AGAM</name>
<dbReference type="EMBL" id="MU273536">
    <property type="protein sequence ID" value="KAI0032784.1"/>
    <property type="molecule type" value="Genomic_DNA"/>
</dbReference>
<proteinExistence type="predicted"/>
<protein>
    <submittedName>
        <fullName evidence="1">Major facilitator superfamily domain-containing protein</fullName>
    </submittedName>
</protein>